<evidence type="ECO:0000313" key="10">
    <source>
        <dbReference type="EMBL" id="MDT7517754.1"/>
    </source>
</evidence>
<organism evidence="10 11">
    <name type="scientific">Rhodoferax potami</name>
    <dbReference type="NCBI Taxonomy" id="3068338"/>
    <lineage>
        <taxon>Bacteria</taxon>
        <taxon>Pseudomonadati</taxon>
        <taxon>Pseudomonadota</taxon>
        <taxon>Betaproteobacteria</taxon>
        <taxon>Burkholderiales</taxon>
        <taxon>Comamonadaceae</taxon>
        <taxon>Rhodoferax</taxon>
    </lineage>
</organism>
<name>A0ABU3KKG9_9BURK</name>
<dbReference type="SUPFAM" id="SSF52540">
    <property type="entry name" value="P-loop containing nucleoside triphosphate hydrolases"/>
    <property type="match status" value="1"/>
</dbReference>
<dbReference type="InterPro" id="IPR050093">
    <property type="entry name" value="ABC_SmlMolc_Importer"/>
</dbReference>
<dbReference type="PANTHER" id="PTHR42781:SF4">
    <property type="entry name" value="SPERMIDINE_PUTRESCINE IMPORT ATP-BINDING PROTEIN POTA"/>
    <property type="match status" value="1"/>
</dbReference>
<dbReference type="InterPro" id="IPR003439">
    <property type="entry name" value="ABC_transporter-like_ATP-bd"/>
</dbReference>
<dbReference type="Proteomes" id="UP001321700">
    <property type="component" value="Unassembled WGS sequence"/>
</dbReference>
<reference evidence="10 11" key="1">
    <citation type="submission" date="2023-08" db="EMBL/GenBank/DDBJ databases">
        <title>Rhodoferax potami sp. nov. and Rhodoferax mekongensis sp. nov., isolated from the Mekong River in Thailand.</title>
        <authorList>
            <person name="Kitikhun S."/>
            <person name="Charoenyingcharoen P."/>
            <person name="Siriarchawattana P."/>
            <person name="Likhitrattanapisal S."/>
            <person name="Nilsakha T."/>
            <person name="Chanpet A."/>
            <person name="Rattanawaree P."/>
            <person name="Ingsriswang S."/>
        </authorList>
    </citation>
    <scope>NUCLEOTIDE SEQUENCE [LARGE SCALE GENOMIC DNA]</scope>
    <source>
        <strain evidence="10 11">TBRC 17660</strain>
    </source>
</reference>
<evidence type="ECO:0000259" key="9">
    <source>
        <dbReference type="PROSITE" id="PS50893"/>
    </source>
</evidence>
<keyword evidence="1" id="KW-0813">Transport</keyword>
<dbReference type="SMART" id="SM00382">
    <property type="entry name" value="AAA"/>
    <property type="match status" value="1"/>
</dbReference>
<comment type="caution">
    <text evidence="10">The sequence shown here is derived from an EMBL/GenBank/DDBJ whole genome shotgun (WGS) entry which is preliminary data.</text>
</comment>
<keyword evidence="8" id="KW-0472">Membrane</keyword>
<evidence type="ECO:0000256" key="7">
    <source>
        <dbReference type="ARBA" id="ARBA00023065"/>
    </source>
</evidence>
<gene>
    <name evidence="10" type="ORF">RAE19_03210</name>
</gene>
<keyword evidence="3" id="KW-0410">Iron transport</keyword>
<protein>
    <submittedName>
        <fullName evidence="10">ABC transporter ATP-binding protein</fullName>
    </submittedName>
</protein>
<dbReference type="EMBL" id="JAVBIK010000001">
    <property type="protein sequence ID" value="MDT7517754.1"/>
    <property type="molecule type" value="Genomic_DNA"/>
</dbReference>
<dbReference type="Pfam" id="PF00005">
    <property type="entry name" value="ABC_tran"/>
    <property type="match status" value="1"/>
</dbReference>
<keyword evidence="4" id="KW-0547">Nucleotide-binding</keyword>
<accession>A0ABU3KKG9</accession>
<keyword evidence="7" id="KW-0406">Ion transport</keyword>
<keyword evidence="2" id="KW-1003">Cell membrane</keyword>
<dbReference type="GO" id="GO:0005524">
    <property type="term" value="F:ATP binding"/>
    <property type="evidence" value="ECO:0007669"/>
    <property type="project" value="UniProtKB-KW"/>
</dbReference>
<evidence type="ECO:0000256" key="3">
    <source>
        <dbReference type="ARBA" id="ARBA00022496"/>
    </source>
</evidence>
<sequence length="219" mass="23947">MLELQSIVKEWQPPQGVARPLLRGVSVSVAAGETVALLGSSGSGKSTLLRIAAGLEAADAGSVRMDGQDITALPPERRGFALMFQDFALFPHLNVQDNVAFGLVEQRVPRKAARDQAVAMLARFGLSAYTHSKVWQLSGGEQQRVALARALITRPRALLLDEPFSALDADLRLQLRAEFKAHIAEHRMATLWVTHDEAEARAVAVRGYRLQDGVFCPIW</sequence>
<dbReference type="CDD" id="cd03259">
    <property type="entry name" value="ABC_Carb_Solutes_like"/>
    <property type="match status" value="1"/>
</dbReference>
<dbReference type="InterPro" id="IPR015853">
    <property type="entry name" value="ABC_transpr_FbpC"/>
</dbReference>
<keyword evidence="6" id="KW-0408">Iron</keyword>
<dbReference type="PANTHER" id="PTHR42781">
    <property type="entry name" value="SPERMIDINE/PUTRESCINE IMPORT ATP-BINDING PROTEIN POTA"/>
    <property type="match status" value="1"/>
</dbReference>
<evidence type="ECO:0000256" key="2">
    <source>
        <dbReference type="ARBA" id="ARBA00022475"/>
    </source>
</evidence>
<dbReference type="PROSITE" id="PS50893">
    <property type="entry name" value="ABC_TRANSPORTER_2"/>
    <property type="match status" value="1"/>
</dbReference>
<evidence type="ECO:0000256" key="1">
    <source>
        <dbReference type="ARBA" id="ARBA00022448"/>
    </source>
</evidence>
<dbReference type="InterPro" id="IPR003593">
    <property type="entry name" value="AAA+_ATPase"/>
</dbReference>
<evidence type="ECO:0000313" key="11">
    <source>
        <dbReference type="Proteomes" id="UP001321700"/>
    </source>
</evidence>
<evidence type="ECO:0000256" key="6">
    <source>
        <dbReference type="ARBA" id="ARBA00023004"/>
    </source>
</evidence>
<proteinExistence type="predicted"/>
<keyword evidence="11" id="KW-1185">Reference proteome</keyword>
<keyword evidence="5 10" id="KW-0067">ATP-binding</keyword>
<evidence type="ECO:0000256" key="8">
    <source>
        <dbReference type="ARBA" id="ARBA00023136"/>
    </source>
</evidence>
<evidence type="ECO:0000256" key="5">
    <source>
        <dbReference type="ARBA" id="ARBA00022840"/>
    </source>
</evidence>
<evidence type="ECO:0000256" key="4">
    <source>
        <dbReference type="ARBA" id="ARBA00022741"/>
    </source>
</evidence>
<dbReference type="Gene3D" id="3.40.50.300">
    <property type="entry name" value="P-loop containing nucleotide triphosphate hydrolases"/>
    <property type="match status" value="1"/>
</dbReference>
<dbReference type="InterPro" id="IPR027417">
    <property type="entry name" value="P-loop_NTPase"/>
</dbReference>
<feature type="domain" description="ABC transporter" evidence="9">
    <location>
        <begin position="2"/>
        <end position="218"/>
    </location>
</feature>
<dbReference type="InterPro" id="IPR017871">
    <property type="entry name" value="ABC_transporter-like_CS"/>
</dbReference>
<dbReference type="RefSeq" id="WP_313873561.1">
    <property type="nucleotide sequence ID" value="NZ_JAVBIK010000001.1"/>
</dbReference>
<dbReference type="PROSITE" id="PS00211">
    <property type="entry name" value="ABC_TRANSPORTER_1"/>
    <property type="match status" value="1"/>
</dbReference>